<reference evidence="2 3" key="1">
    <citation type="submission" date="2020-06" db="EMBL/GenBank/DDBJ databases">
        <authorList>
            <person name="Hwang Y.J."/>
        </authorList>
    </citation>
    <scope>NUCLEOTIDE SEQUENCE [LARGE SCALE GENOMIC DNA]</scope>
    <source>
        <strain evidence="2 3">KUDC8001</strain>
    </source>
</reference>
<organism evidence="2 3">
    <name type="scientific">Adhaeribacter radiodurans</name>
    <dbReference type="NCBI Taxonomy" id="2745197"/>
    <lineage>
        <taxon>Bacteria</taxon>
        <taxon>Pseudomonadati</taxon>
        <taxon>Bacteroidota</taxon>
        <taxon>Cytophagia</taxon>
        <taxon>Cytophagales</taxon>
        <taxon>Hymenobacteraceae</taxon>
        <taxon>Adhaeribacter</taxon>
    </lineage>
</organism>
<dbReference type="EMBL" id="CP055153">
    <property type="protein sequence ID" value="QMU29108.1"/>
    <property type="molecule type" value="Genomic_DNA"/>
</dbReference>
<dbReference type="Proteomes" id="UP000514509">
    <property type="component" value="Chromosome"/>
</dbReference>
<dbReference type="KEGG" id="add:HUW48_14135"/>
<feature type="compositionally biased region" description="Basic and acidic residues" evidence="1">
    <location>
        <begin position="209"/>
        <end position="222"/>
    </location>
</feature>
<feature type="compositionally biased region" description="Polar residues" evidence="1">
    <location>
        <begin position="282"/>
        <end position="292"/>
    </location>
</feature>
<feature type="compositionally biased region" description="Low complexity" evidence="1">
    <location>
        <begin position="159"/>
        <end position="188"/>
    </location>
</feature>
<feature type="compositionally biased region" description="Polar residues" evidence="1">
    <location>
        <begin position="29"/>
        <end position="38"/>
    </location>
</feature>
<feature type="compositionally biased region" description="Polar residues" evidence="1">
    <location>
        <begin position="9"/>
        <end position="20"/>
    </location>
</feature>
<feature type="compositionally biased region" description="Low complexity" evidence="1">
    <location>
        <begin position="69"/>
        <end position="86"/>
    </location>
</feature>
<dbReference type="AlphaFoldDB" id="A0A7L7L8I4"/>
<dbReference type="RefSeq" id="WP_182411567.1">
    <property type="nucleotide sequence ID" value="NZ_CP055153.1"/>
</dbReference>
<sequence>MRNYEDSDPTSFNSFRTGNENPRRDLSTRNEFGTNQASMRPGSNEGTADHRTNSGPSQYSAYQPFNRKSNQQNNNWSQNDQNWQNNRGNYRQSDQGQNYNYNNQNTQYRNENRYNQQNDHQNWQSSQNSRHDDDRNVFERTGDRINETWNRWTDDDNNNDYNRSSQQFRNQNQHNQQPYNDYNQQNRYSSDYGSRNNWNQDRNFNNDRYQNRHNNEHENEGFFDRMGNKISQAWDRFTGEDEEQRYQERGNMNSQHRWNHGFNENRGHEDDNPRRNFNRNDSWGSSNRNNEW</sequence>
<reference evidence="2 3" key="2">
    <citation type="submission" date="2020-08" db="EMBL/GenBank/DDBJ databases">
        <title>Adhaeribacter dokdonensis sp. nov., isolated from the rhizosphere of Elymus tsukushiensis, a plant native to the Dokdo Islands, Republic of Korea.</title>
        <authorList>
            <person name="Ghim S.Y."/>
        </authorList>
    </citation>
    <scope>NUCLEOTIDE SEQUENCE [LARGE SCALE GENOMIC DNA]</scope>
    <source>
        <strain evidence="2 3">KUDC8001</strain>
    </source>
</reference>
<protein>
    <submittedName>
        <fullName evidence="2">Uncharacterized protein</fullName>
    </submittedName>
</protein>
<feature type="region of interest" description="Disordered" evidence="1">
    <location>
        <begin position="149"/>
        <end position="222"/>
    </location>
</feature>
<feature type="compositionally biased region" description="Low complexity" evidence="1">
    <location>
        <begin position="195"/>
        <end position="208"/>
    </location>
</feature>
<feature type="compositionally biased region" description="Basic and acidic residues" evidence="1">
    <location>
        <begin position="263"/>
        <end position="274"/>
    </location>
</feature>
<name>A0A7L7L8I4_9BACT</name>
<accession>A0A7L7L8I4</accession>
<feature type="compositionally biased region" description="Polar residues" evidence="1">
    <location>
        <begin position="87"/>
        <end position="96"/>
    </location>
</feature>
<proteinExistence type="predicted"/>
<evidence type="ECO:0000256" key="1">
    <source>
        <dbReference type="SAM" id="MobiDB-lite"/>
    </source>
</evidence>
<evidence type="ECO:0000313" key="2">
    <source>
        <dbReference type="EMBL" id="QMU29108.1"/>
    </source>
</evidence>
<keyword evidence="3" id="KW-1185">Reference proteome</keyword>
<evidence type="ECO:0000313" key="3">
    <source>
        <dbReference type="Proteomes" id="UP000514509"/>
    </source>
</evidence>
<feature type="compositionally biased region" description="Polar residues" evidence="1">
    <location>
        <begin position="119"/>
        <end position="128"/>
    </location>
</feature>
<gene>
    <name evidence="2" type="ORF">HUW48_14135</name>
</gene>
<feature type="region of interest" description="Disordered" evidence="1">
    <location>
        <begin position="1"/>
        <end position="104"/>
    </location>
</feature>
<feature type="region of interest" description="Disordered" evidence="1">
    <location>
        <begin position="117"/>
        <end position="136"/>
    </location>
</feature>
<feature type="region of interest" description="Disordered" evidence="1">
    <location>
        <begin position="239"/>
        <end position="292"/>
    </location>
</feature>
<feature type="compositionally biased region" description="Polar residues" evidence="1">
    <location>
        <begin position="53"/>
        <end position="68"/>
    </location>
</feature>